<dbReference type="AlphaFoldDB" id="A0A9Q8E817"/>
<evidence type="ECO:0008006" key="3">
    <source>
        <dbReference type="Google" id="ProtNLM"/>
    </source>
</evidence>
<dbReference type="RefSeq" id="WP_115601369.1">
    <property type="nucleotide sequence ID" value="NZ_CP102500.1"/>
</dbReference>
<dbReference type="PROSITE" id="PS51257">
    <property type="entry name" value="PROKAR_LIPOPROTEIN"/>
    <property type="match status" value="1"/>
</dbReference>
<dbReference type="InterPro" id="IPR025318">
    <property type="entry name" value="DUF4223"/>
</dbReference>
<dbReference type="Pfam" id="PF13978">
    <property type="entry name" value="DUF4223"/>
    <property type="match status" value="1"/>
</dbReference>
<evidence type="ECO:0000313" key="1">
    <source>
        <dbReference type="EMBL" id="SUX79342.1"/>
    </source>
</evidence>
<protein>
    <recommendedName>
        <fullName evidence="3">DUF4223 domain-containing protein</fullName>
    </recommendedName>
</protein>
<dbReference type="Proteomes" id="UP000255286">
    <property type="component" value="Unassembled WGS sequence"/>
</dbReference>
<dbReference type="EMBL" id="UIGT01000001">
    <property type="protein sequence ID" value="SUX79342.1"/>
    <property type="molecule type" value="Genomic_DNA"/>
</dbReference>
<organism evidence="1 2">
    <name type="scientific">Citrobacter youngae</name>
    <dbReference type="NCBI Taxonomy" id="133448"/>
    <lineage>
        <taxon>Bacteria</taxon>
        <taxon>Pseudomonadati</taxon>
        <taxon>Pseudomonadota</taxon>
        <taxon>Gammaproteobacteria</taxon>
        <taxon>Enterobacterales</taxon>
        <taxon>Enterobacteriaceae</taxon>
        <taxon>Citrobacter</taxon>
        <taxon>Citrobacter freundii complex</taxon>
    </lineage>
</organism>
<sequence length="55" mass="5749">MLKIAKIALVAGILTTLTACTGHIENRNKTCSYDYLLHPAISISKMIGGCGAAAE</sequence>
<gene>
    <name evidence="1" type="ORF">NCTC8782_01871</name>
</gene>
<proteinExistence type="predicted"/>
<comment type="caution">
    <text evidence="1">The sequence shown here is derived from an EMBL/GenBank/DDBJ whole genome shotgun (WGS) entry which is preliminary data.</text>
</comment>
<reference evidence="1 2" key="1">
    <citation type="submission" date="2018-06" db="EMBL/GenBank/DDBJ databases">
        <authorList>
            <consortium name="Pathogen Informatics"/>
            <person name="Doyle S."/>
        </authorList>
    </citation>
    <scope>NUCLEOTIDE SEQUENCE [LARGE SCALE GENOMIC DNA]</scope>
    <source>
        <strain evidence="1 2">NCTC8782</strain>
    </source>
</reference>
<accession>A0A9Q8E817</accession>
<evidence type="ECO:0000313" key="2">
    <source>
        <dbReference type="Proteomes" id="UP000255286"/>
    </source>
</evidence>
<name>A0A9Q8E817_9ENTR</name>